<accession>A0A6N7EHM4</accession>
<evidence type="ECO:0000313" key="1">
    <source>
        <dbReference type="EMBL" id="MPV36633.1"/>
    </source>
</evidence>
<evidence type="ECO:0000313" key="2">
    <source>
        <dbReference type="Proteomes" id="UP000437709"/>
    </source>
</evidence>
<dbReference type="RefSeq" id="WP_152815222.1">
    <property type="nucleotide sequence ID" value="NZ_WHPC01000015.1"/>
</dbReference>
<proteinExistence type="predicted"/>
<dbReference type="SUPFAM" id="SSF52091">
    <property type="entry name" value="SpoIIaa-like"/>
    <property type="match status" value="1"/>
</dbReference>
<protein>
    <recommendedName>
        <fullName evidence="3">STAS domain-containing protein</fullName>
    </recommendedName>
</protein>
<dbReference type="Proteomes" id="UP000437709">
    <property type="component" value="Unassembled WGS sequence"/>
</dbReference>
<dbReference type="EMBL" id="WHPC01000015">
    <property type="protein sequence ID" value="MPV36633.1"/>
    <property type="molecule type" value="Genomic_DNA"/>
</dbReference>
<gene>
    <name evidence="1" type="ORF">GB881_06110</name>
</gene>
<dbReference type="Gene3D" id="3.30.750.24">
    <property type="entry name" value="STAS domain"/>
    <property type="match status" value="1"/>
</dbReference>
<dbReference type="AlphaFoldDB" id="A0A6N7EHM4"/>
<evidence type="ECO:0008006" key="3">
    <source>
        <dbReference type="Google" id="ProtNLM"/>
    </source>
</evidence>
<dbReference type="InterPro" id="IPR036513">
    <property type="entry name" value="STAS_dom_sf"/>
</dbReference>
<sequence length="150" mass="15681">MTLLAPVDTDAGGRYDEIRREPLLGSLLASKRPTVEGQTVLATILGEGCMVELTMSFGGNGSGTAVTVTGDLGVEEAAQFRQMLGAVHRIVGPEVEVDLGSVVVQDEAGHAVLGRIIREYREFGGRIHLPAGAGDVESEAGQRPRTATPA</sequence>
<comment type="caution">
    <text evidence="1">The sequence shown here is derived from an EMBL/GenBank/DDBJ whole genome shotgun (WGS) entry which is preliminary data.</text>
</comment>
<organism evidence="1 2">
    <name type="scientific">Georgenia subflava</name>
    <dbReference type="NCBI Taxonomy" id="1622177"/>
    <lineage>
        <taxon>Bacteria</taxon>
        <taxon>Bacillati</taxon>
        <taxon>Actinomycetota</taxon>
        <taxon>Actinomycetes</taxon>
        <taxon>Micrococcales</taxon>
        <taxon>Bogoriellaceae</taxon>
        <taxon>Georgenia</taxon>
    </lineage>
</organism>
<name>A0A6N7EHM4_9MICO</name>
<keyword evidence="2" id="KW-1185">Reference proteome</keyword>
<reference evidence="1 2" key="1">
    <citation type="submission" date="2019-10" db="EMBL/GenBank/DDBJ databases">
        <title>Georgenia wutianyii sp. nov. and Georgenia yuyongxinii sp. nov. isolated from plateau pika (Ochotona curzoniae) in the Qinghai-Tibet plateau of China.</title>
        <authorList>
            <person name="Tian Z."/>
        </authorList>
    </citation>
    <scope>NUCLEOTIDE SEQUENCE [LARGE SCALE GENOMIC DNA]</scope>
    <source>
        <strain evidence="1 2">JCM 19765</strain>
    </source>
</reference>